<organism evidence="1">
    <name type="scientific">uncultured Pleomorphomonas sp</name>
    <dbReference type="NCBI Taxonomy" id="442121"/>
    <lineage>
        <taxon>Bacteria</taxon>
        <taxon>Pseudomonadati</taxon>
        <taxon>Pseudomonadota</taxon>
        <taxon>Alphaproteobacteria</taxon>
        <taxon>Hyphomicrobiales</taxon>
        <taxon>Pleomorphomonadaceae</taxon>
        <taxon>Pleomorphomonas</taxon>
        <taxon>environmental samples</taxon>
    </lineage>
</organism>
<evidence type="ECO:0000313" key="1">
    <source>
        <dbReference type="EMBL" id="SCM74320.1"/>
    </source>
</evidence>
<gene>
    <name evidence="1" type="ORF">KL86PLE_130172</name>
</gene>
<accession>A0A212L9Y8</accession>
<dbReference type="AlphaFoldDB" id="A0A212L9Y8"/>
<name>A0A212L9Y8_9HYPH</name>
<protein>
    <submittedName>
        <fullName evidence="1">Uncharacterized protein</fullName>
    </submittedName>
</protein>
<proteinExistence type="predicted"/>
<sequence>MRRAAFFWLIPGKRLTDIVFRLRQMPAQMLPAALQ</sequence>
<reference evidence="1" key="1">
    <citation type="submission" date="2016-08" db="EMBL/GenBank/DDBJ databases">
        <authorList>
            <person name="Seilhamer J.J."/>
        </authorList>
    </citation>
    <scope>NUCLEOTIDE SEQUENCE</scope>
    <source>
        <strain evidence="1">86</strain>
    </source>
</reference>
<dbReference type="EMBL" id="FMJD01000005">
    <property type="protein sequence ID" value="SCM74320.1"/>
    <property type="molecule type" value="Genomic_DNA"/>
</dbReference>